<comment type="subunit">
    <text evidence="2">Homodimer.</text>
</comment>
<reference evidence="17 18" key="1">
    <citation type="journal article" date="2020" name="Front. Plant Sci.">
        <title>Isolation of Rhizosphere Bacteria That Improve Quality and Water Stress Tolerance in Greenhouse Ornamentals.</title>
        <authorList>
            <person name="Nordstedt N.P."/>
            <person name="Jones M.L."/>
        </authorList>
    </citation>
    <scope>NUCLEOTIDE SEQUENCE [LARGE SCALE GENOMIC DNA]</scope>
    <source>
        <strain evidence="17 18">C2F7</strain>
    </source>
</reference>
<dbReference type="NCBIfam" id="TIGR01424">
    <property type="entry name" value="gluta_reduc_2"/>
    <property type="match status" value="1"/>
</dbReference>
<evidence type="ECO:0000256" key="11">
    <source>
        <dbReference type="PIRSR" id="PIRSR000350-3"/>
    </source>
</evidence>
<gene>
    <name evidence="17" type="primary">gorA</name>
    <name evidence="17" type="ORF">HNO85_22180</name>
</gene>
<sequence length="451" mass="49153">MAYDFDLYVVGAGSGGVRAARFAAGFGAKVAVAESRYLGGTCVNVGCVPKKLLVYGAHYAEDFEQASAYGWTAGEASFDWATLIANKDREINRLNGIYRNLLVNSGVVLHEGHARLTGPNEVEINGQRYTARHILIATGGWPVIPDIPGREHAISSNEAFFLKDLPKRVIVVGGGYIAVEFAGIFHGMGAQTSLLYRGDLFLRGFDGAVRKHLAEELTRRGLDLQFNADIKSIEKLDDGSLRVELKDGKTLLTDCVFYATGRRPMLDNLGLETTGVTLDEKGFVQVNEKYETAEPSILAIGDVIGRVQLTPVALAEGMAVARRLFKPAQYRLVDYRMIPTAVFSLPNIGTVGLTEEQAREEGHEVEIFESRFRPMKLSLTDCQERTLMKLVVDAQTDKVLGCHMVGPDAGEIVQGLAIALKAGATKRDFDETIGVHPTAAEEFVTMRTPVA</sequence>
<evidence type="ECO:0000256" key="2">
    <source>
        <dbReference type="ARBA" id="ARBA00011738"/>
    </source>
</evidence>
<dbReference type="InterPro" id="IPR036188">
    <property type="entry name" value="FAD/NAD-bd_sf"/>
</dbReference>
<evidence type="ECO:0000313" key="17">
    <source>
        <dbReference type="EMBL" id="NUT83664.1"/>
    </source>
</evidence>
<dbReference type="InterPro" id="IPR012999">
    <property type="entry name" value="Pyr_OxRdtase_I_AS"/>
</dbReference>
<evidence type="ECO:0000256" key="12">
    <source>
        <dbReference type="PIRSR" id="PIRSR000350-4"/>
    </source>
</evidence>
<evidence type="ECO:0000256" key="10">
    <source>
        <dbReference type="PIRSR" id="PIRSR000350-2"/>
    </source>
</evidence>
<dbReference type="RefSeq" id="WP_175360730.1">
    <property type="nucleotide sequence ID" value="NZ_JABFMS010000055.1"/>
</dbReference>
<name>A0AAJ3FZB7_9PSED</name>
<dbReference type="PANTHER" id="PTHR42737">
    <property type="entry name" value="GLUTATHIONE REDUCTASE"/>
    <property type="match status" value="1"/>
</dbReference>
<evidence type="ECO:0000256" key="9">
    <source>
        <dbReference type="ARBA" id="ARBA00049142"/>
    </source>
</evidence>
<dbReference type="InterPro" id="IPR006324">
    <property type="entry name" value="GSHR"/>
</dbReference>
<evidence type="ECO:0000259" key="16">
    <source>
        <dbReference type="Pfam" id="PF07992"/>
    </source>
</evidence>
<evidence type="ECO:0000256" key="13">
    <source>
        <dbReference type="RuleBase" id="RU003691"/>
    </source>
</evidence>
<dbReference type="Proteomes" id="UP000562723">
    <property type="component" value="Unassembled WGS sequence"/>
</dbReference>
<dbReference type="SUPFAM" id="SSF51905">
    <property type="entry name" value="FAD/NAD(P)-binding domain"/>
    <property type="match status" value="1"/>
</dbReference>
<keyword evidence="6 13" id="KW-0560">Oxidoreductase</keyword>
<dbReference type="GO" id="GO:0050661">
    <property type="term" value="F:NADP binding"/>
    <property type="evidence" value="ECO:0007669"/>
    <property type="project" value="InterPro"/>
</dbReference>
<dbReference type="PANTHER" id="PTHR42737:SF2">
    <property type="entry name" value="GLUTATHIONE REDUCTASE"/>
    <property type="match status" value="1"/>
</dbReference>
<feature type="binding site" evidence="11">
    <location>
        <position position="261"/>
    </location>
    <ligand>
        <name>NAD(+)</name>
        <dbReference type="ChEBI" id="CHEBI:57540"/>
    </ligand>
</feature>
<dbReference type="FunFam" id="3.50.50.60:FF:000051">
    <property type="entry name" value="Glutathione reductase"/>
    <property type="match status" value="1"/>
</dbReference>
<dbReference type="GO" id="GO:0034599">
    <property type="term" value="P:cellular response to oxidative stress"/>
    <property type="evidence" value="ECO:0007669"/>
    <property type="project" value="TreeGrafter"/>
</dbReference>
<dbReference type="SUPFAM" id="SSF55424">
    <property type="entry name" value="FAD/NAD-linked reductases, dimerisation (C-terminal) domain"/>
    <property type="match status" value="1"/>
</dbReference>
<dbReference type="InterPro" id="IPR016156">
    <property type="entry name" value="FAD/NAD-linked_Rdtase_dimer_sf"/>
</dbReference>
<feature type="active site" description="Proton acceptor" evidence="10">
    <location>
        <position position="436"/>
    </location>
</feature>
<evidence type="ECO:0000313" key="18">
    <source>
        <dbReference type="Proteomes" id="UP000562723"/>
    </source>
</evidence>
<dbReference type="Gene3D" id="3.50.50.60">
    <property type="entry name" value="FAD/NAD(P)-binding domain"/>
    <property type="match status" value="2"/>
</dbReference>
<dbReference type="Gene3D" id="3.30.390.30">
    <property type="match status" value="1"/>
</dbReference>
<dbReference type="GO" id="GO:0050660">
    <property type="term" value="F:flavin adenine dinucleotide binding"/>
    <property type="evidence" value="ECO:0007669"/>
    <property type="project" value="InterPro"/>
</dbReference>
<evidence type="ECO:0000256" key="1">
    <source>
        <dbReference type="ARBA" id="ARBA00007532"/>
    </source>
</evidence>
<keyword evidence="4 11" id="KW-0274">FAD</keyword>
<dbReference type="InterPro" id="IPR023753">
    <property type="entry name" value="FAD/NAD-binding_dom"/>
</dbReference>
<dbReference type="PIRSF" id="PIRSF000350">
    <property type="entry name" value="Mercury_reductase_MerA"/>
    <property type="match status" value="1"/>
</dbReference>
<keyword evidence="5 14" id="KW-0521">NADP</keyword>
<keyword evidence="11" id="KW-0520">NAD</keyword>
<feature type="binding site" evidence="11">
    <location>
        <position position="302"/>
    </location>
    <ligand>
        <name>FAD</name>
        <dbReference type="ChEBI" id="CHEBI:57692"/>
    </ligand>
</feature>
<keyword evidence="3 13" id="KW-0285">Flavoprotein</keyword>
<dbReference type="Pfam" id="PF07992">
    <property type="entry name" value="Pyr_redox_2"/>
    <property type="match status" value="1"/>
</dbReference>
<feature type="binding site" evidence="11">
    <location>
        <begin position="173"/>
        <end position="180"/>
    </location>
    <ligand>
        <name>NAD(+)</name>
        <dbReference type="ChEBI" id="CHEBI:57540"/>
    </ligand>
</feature>
<dbReference type="EC" id="1.8.1.7" evidence="14"/>
<evidence type="ECO:0000256" key="5">
    <source>
        <dbReference type="ARBA" id="ARBA00022857"/>
    </source>
</evidence>
<evidence type="ECO:0000256" key="8">
    <source>
        <dbReference type="ARBA" id="ARBA00023284"/>
    </source>
</evidence>
<comment type="cofactor">
    <cofactor evidence="11">
        <name>FAD</name>
        <dbReference type="ChEBI" id="CHEBI:57692"/>
    </cofactor>
    <text evidence="11">Binds 1 FAD per subunit.</text>
</comment>
<dbReference type="PRINTS" id="PR00368">
    <property type="entry name" value="FADPNR"/>
</dbReference>
<evidence type="ECO:0000256" key="14">
    <source>
        <dbReference type="RuleBase" id="RU365040"/>
    </source>
</evidence>
<evidence type="ECO:0000256" key="7">
    <source>
        <dbReference type="ARBA" id="ARBA00023157"/>
    </source>
</evidence>
<keyword evidence="8 13" id="KW-0676">Redox-active center</keyword>
<dbReference type="AlphaFoldDB" id="A0AAJ3FZB7"/>
<comment type="similarity">
    <text evidence="1 13">Belongs to the class-I pyridine nucleotide-disulfide oxidoreductase family.</text>
</comment>
<evidence type="ECO:0000256" key="4">
    <source>
        <dbReference type="ARBA" id="ARBA00022827"/>
    </source>
</evidence>
<feature type="disulfide bond" description="Redox-active" evidence="12">
    <location>
        <begin position="42"/>
        <end position="47"/>
    </location>
</feature>
<evidence type="ECO:0000256" key="3">
    <source>
        <dbReference type="ARBA" id="ARBA00022630"/>
    </source>
</evidence>
<proteinExistence type="inferred from homology"/>
<dbReference type="GO" id="GO:0045454">
    <property type="term" value="P:cell redox homeostasis"/>
    <property type="evidence" value="ECO:0007669"/>
    <property type="project" value="InterPro"/>
</dbReference>
<comment type="caution">
    <text evidence="17">The sequence shown here is derived from an EMBL/GenBank/DDBJ whole genome shotgun (WGS) entry which is preliminary data.</text>
</comment>
<dbReference type="InterPro" id="IPR001100">
    <property type="entry name" value="Pyr_nuc-diS_OxRdtase"/>
</dbReference>
<dbReference type="GO" id="GO:0005829">
    <property type="term" value="C:cytosol"/>
    <property type="evidence" value="ECO:0007669"/>
    <property type="project" value="TreeGrafter"/>
</dbReference>
<feature type="binding site" evidence="11">
    <location>
        <position position="51"/>
    </location>
    <ligand>
        <name>FAD</name>
        <dbReference type="ChEBI" id="CHEBI:57692"/>
    </ligand>
</feature>
<protein>
    <recommendedName>
        <fullName evidence="14">Glutathione reductase</fullName>
        <shortName evidence="14">GRase</shortName>
        <ecNumber evidence="14">1.8.1.7</ecNumber>
    </recommendedName>
</protein>
<dbReference type="GO" id="GO:0004362">
    <property type="term" value="F:glutathione-disulfide reductase (NADPH) activity"/>
    <property type="evidence" value="ECO:0007669"/>
    <property type="project" value="UniProtKB-EC"/>
</dbReference>
<dbReference type="PRINTS" id="PR00411">
    <property type="entry name" value="PNDRDTASEI"/>
</dbReference>
<feature type="domain" description="Pyridine nucleotide-disulphide oxidoreductase dimerisation" evidence="15">
    <location>
        <begin position="338"/>
        <end position="446"/>
    </location>
</feature>
<keyword evidence="11" id="KW-0547">Nucleotide-binding</keyword>
<evidence type="ECO:0000256" key="6">
    <source>
        <dbReference type="ARBA" id="ARBA00023002"/>
    </source>
</evidence>
<dbReference type="Pfam" id="PF02852">
    <property type="entry name" value="Pyr_redox_dim"/>
    <property type="match status" value="1"/>
</dbReference>
<evidence type="ECO:0000259" key="15">
    <source>
        <dbReference type="Pfam" id="PF02852"/>
    </source>
</evidence>
<comment type="function">
    <text evidence="14">Catalyzes the reduction of glutathione disulfide (GSSG) to reduced glutathione (GSH).</text>
</comment>
<comment type="catalytic activity">
    <reaction evidence="9 14">
        <text>2 glutathione + NADP(+) = glutathione disulfide + NADPH + H(+)</text>
        <dbReference type="Rhea" id="RHEA:11740"/>
        <dbReference type="ChEBI" id="CHEBI:15378"/>
        <dbReference type="ChEBI" id="CHEBI:57783"/>
        <dbReference type="ChEBI" id="CHEBI:57925"/>
        <dbReference type="ChEBI" id="CHEBI:58297"/>
        <dbReference type="ChEBI" id="CHEBI:58349"/>
        <dbReference type="EC" id="1.8.1.7"/>
    </reaction>
</comment>
<dbReference type="InterPro" id="IPR004099">
    <property type="entry name" value="Pyr_nucl-diS_OxRdtase_dimer"/>
</dbReference>
<dbReference type="EMBL" id="JABFMS010000055">
    <property type="protein sequence ID" value="NUT83664.1"/>
    <property type="molecule type" value="Genomic_DNA"/>
</dbReference>
<dbReference type="InterPro" id="IPR046952">
    <property type="entry name" value="GSHR/TRXR-like"/>
</dbReference>
<dbReference type="GO" id="GO:0006749">
    <property type="term" value="P:glutathione metabolic process"/>
    <property type="evidence" value="ECO:0007669"/>
    <property type="project" value="InterPro"/>
</dbReference>
<organism evidence="17 18">
    <name type="scientific">Pseudomonas brassicacearum</name>
    <dbReference type="NCBI Taxonomy" id="930166"/>
    <lineage>
        <taxon>Bacteria</taxon>
        <taxon>Pseudomonadati</taxon>
        <taxon>Pseudomonadota</taxon>
        <taxon>Gammaproteobacteria</taxon>
        <taxon>Pseudomonadales</taxon>
        <taxon>Pseudomonadaceae</taxon>
        <taxon>Pseudomonas</taxon>
    </lineage>
</organism>
<dbReference type="NCBIfam" id="NF004776">
    <property type="entry name" value="PRK06116.1"/>
    <property type="match status" value="1"/>
</dbReference>
<accession>A0AAJ3FZB7</accession>
<feature type="domain" description="FAD/NAD(P)-binding" evidence="16">
    <location>
        <begin position="6"/>
        <end position="317"/>
    </location>
</feature>
<dbReference type="PROSITE" id="PS00076">
    <property type="entry name" value="PYRIDINE_REDOX_1"/>
    <property type="match status" value="1"/>
</dbReference>
<keyword evidence="7" id="KW-1015">Disulfide bond</keyword>